<dbReference type="InterPro" id="IPR005754">
    <property type="entry name" value="Sortase"/>
</dbReference>
<proteinExistence type="predicted"/>
<evidence type="ECO:0000256" key="3">
    <source>
        <dbReference type="SAM" id="SignalP"/>
    </source>
</evidence>
<feature type="signal peptide" evidence="3">
    <location>
        <begin position="1"/>
        <end position="21"/>
    </location>
</feature>
<accession>A0ABW3ENL3</accession>
<keyword evidence="3" id="KW-0732">Signal</keyword>
<keyword evidence="5" id="KW-1185">Reference proteome</keyword>
<dbReference type="RefSeq" id="WP_378298251.1">
    <property type="nucleotide sequence ID" value="NZ_JBHTJA010000017.1"/>
</dbReference>
<dbReference type="InterPro" id="IPR023365">
    <property type="entry name" value="Sortase_dom-sf"/>
</dbReference>
<feature type="compositionally biased region" description="Pro residues" evidence="2">
    <location>
        <begin position="34"/>
        <end position="59"/>
    </location>
</feature>
<dbReference type="Gene3D" id="2.40.260.10">
    <property type="entry name" value="Sortase"/>
    <property type="match status" value="1"/>
</dbReference>
<dbReference type="Pfam" id="PF04203">
    <property type="entry name" value="Sortase"/>
    <property type="match status" value="1"/>
</dbReference>
<keyword evidence="1" id="KW-0378">Hydrolase</keyword>
<evidence type="ECO:0000313" key="4">
    <source>
        <dbReference type="EMBL" id="MFD0901104.1"/>
    </source>
</evidence>
<evidence type="ECO:0000256" key="1">
    <source>
        <dbReference type="ARBA" id="ARBA00022801"/>
    </source>
</evidence>
<organism evidence="4 5">
    <name type="scientific">Actinomadura sediminis</name>
    <dbReference type="NCBI Taxonomy" id="1038904"/>
    <lineage>
        <taxon>Bacteria</taxon>
        <taxon>Bacillati</taxon>
        <taxon>Actinomycetota</taxon>
        <taxon>Actinomycetes</taxon>
        <taxon>Streptosporangiales</taxon>
        <taxon>Thermomonosporaceae</taxon>
        <taxon>Actinomadura</taxon>
    </lineage>
</organism>
<evidence type="ECO:0000256" key="2">
    <source>
        <dbReference type="SAM" id="MobiDB-lite"/>
    </source>
</evidence>
<dbReference type="NCBIfam" id="NF033748">
    <property type="entry name" value="class_F_sortase"/>
    <property type="match status" value="1"/>
</dbReference>
<dbReference type="EMBL" id="JBHTJA010000017">
    <property type="protein sequence ID" value="MFD0901104.1"/>
    <property type="molecule type" value="Genomic_DNA"/>
</dbReference>
<reference evidence="5" key="1">
    <citation type="journal article" date="2019" name="Int. J. Syst. Evol. Microbiol.">
        <title>The Global Catalogue of Microorganisms (GCM) 10K type strain sequencing project: providing services to taxonomists for standard genome sequencing and annotation.</title>
        <authorList>
            <consortium name="The Broad Institute Genomics Platform"/>
            <consortium name="The Broad Institute Genome Sequencing Center for Infectious Disease"/>
            <person name="Wu L."/>
            <person name="Ma J."/>
        </authorList>
    </citation>
    <scope>NUCLEOTIDE SEQUENCE [LARGE SCALE GENOMIC DNA]</scope>
    <source>
        <strain evidence="5">JCM 31202</strain>
    </source>
</reference>
<sequence length="208" mass="21313">MPSRGRAAGPRVRLAALAATALTATTGVDLLAPAGPPRAPAPSRAPAPAPEPAPAPPALAPSRPTTITIPSIGVRSSLLPLGLAPGGALDVPRAPHEDLAGWYTGSVTPGERGTAVILGHRDSRASGPSVFHRLGTLDPGDAVRVRRADGTTAVFTVDTVRRHAKSDFPAKAVYGHTPHPSLRLITCGGALHDGRYLDNIVVYARLSA</sequence>
<protein>
    <submittedName>
        <fullName evidence="4">Class F sortase</fullName>
    </submittedName>
</protein>
<feature type="chain" id="PRO_5047265739" evidence="3">
    <location>
        <begin position="22"/>
        <end position="208"/>
    </location>
</feature>
<dbReference type="Proteomes" id="UP001596972">
    <property type="component" value="Unassembled WGS sequence"/>
</dbReference>
<feature type="region of interest" description="Disordered" evidence="2">
    <location>
        <begin position="29"/>
        <end position="66"/>
    </location>
</feature>
<gene>
    <name evidence="4" type="ORF">ACFQ11_11930</name>
</gene>
<dbReference type="InterPro" id="IPR042001">
    <property type="entry name" value="Sortase_F"/>
</dbReference>
<name>A0ABW3ENL3_9ACTN</name>
<evidence type="ECO:0000313" key="5">
    <source>
        <dbReference type="Proteomes" id="UP001596972"/>
    </source>
</evidence>
<comment type="caution">
    <text evidence="4">The sequence shown here is derived from an EMBL/GenBank/DDBJ whole genome shotgun (WGS) entry which is preliminary data.</text>
</comment>
<dbReference type="SUPFAM" id="SSF63817">
    <property type="entry name" value="Sortase"/>
    <property type="match status" value="1"/>
</dbReference>
<dbReference type="CDD" id="cd05829">
    <property type="entry name" value="Sortase_F"/>
    <property type="match status" value="1"/>
</dbReference>